<dbReference type="InterPro" id="IPR001670">
    <property type="entry name" value="ADH_Fe/GldA"/>
</dbReference>
<dbReference type="Pfam" id="PF00465">
    <property type="entry name" value="Fe-ADH"/>
    <property type="match status" value="1"/>
</dbReference>
<keyword evidence="5" id="KW-1185">Reference proteome</keyword>
<dbReference type="InterPro" id="IPR018211">
    <property type="entry name" value="ADH_Fe_CS"/>
</dbReference>
<dbReference type="InterPro" id="IPR044731">
    <property type="entry name" value="BDH-like"/>
</dbReference>
<sequence>MKNFVYDIPTKVYFGKDQIQSLSELVKNLGKKLLIVYGGGSIKKNGIYDSVLEQLKKTGGEWFELSGIEPNPRITTVKKGIQLCKEKKIDGVLAVGGGSVIDCSKVICAGAYYNGDPWNLVMNPSLIENALPLIAIPTMAATGSEMDHIAVITNEDTDEKIGTRHPLLRPIASILDPTYTFSVSPYQSAAGVADIMSHIMESYFSKEPGLILENVAIGLLKTCMDSGLKVLEDPEDYEARANLMWVSCWAINDFLKLGRPVAWSVHPIEHQLSAVYDITHGVGLAILTPHWMEYVLNENTVDIFEGFFRKLWDWQDKELDSYELVHKGIEELNKFYAKLNLPMTLHELDIDSSQFSAMAKKAEKQVQQGFVPLSESDIVKIYEASL</sequence>
<dbReference type="InterPro" id="IPR056798">
    <property type="entry name" value="ADH_Fe_C"/>
</dbReference>
<dbReference type="GO" id="GO:1990002">
    <property type="term" value="F:methylglyoxal reductase (NADPH) (acetol producing) activity"/>
    <property type="evidence" value="ECO:0007669"/>
    <property type="project" value="TreeGrafter"/>
</dbReference>
<dbReference type="SUPFAM" id="SSF56796">
    <property type="entry name" value="Dehydroquinate synthase-like"/>
    <property type="match status" value="1"/>
</dbReference>
<gene>
    <name evidence="4" type="primary">bdh_2</name>
    <name evidence="4" type="ORF">NCTC11087_01637</name>
</gene>
<dbReference type="OrthoDB" id="9801156at2"/>
<dbReference type="EMBL" id="UHFX01000003">
    <property type="protein sequence ID" value="SUO04710.1"/>
    <property type="molecule type" value="Genomic_DNA"/>
</dbReference>
<dbReference type="PROSITE" id="PS00060">
    <property type="entry name" value="ADH_IRON_2"/>
    <property type="match status" value="1"/>
</dbReference>
<evidence type="ECO:0000259" key="3">
    <source>
        <dbReference type="Pfam" id="PF25137"/>
    </source>
</evidence>
<feature type="domain" description="Alcohol dehydrogenase iron-type/glycerol dehydrogenase GldA" evidence="2">
    <location>
        <begin position="9"/>
        <end position="177"/>
    </location>
</feature>
<dbReference type="GO" id="GO:0008106">
    <property type="term" value="F:alcohol dehydrogenase (NADP+) activity"/>
    <property type="evidence" value="ECO:0007669"/>
    <property type="project" value="TreeGrafter"/>
</dbReference>
<keyword evidence="1 4" id="KW-0560">Oxidoreductase</keyword>
<dbReference type="GO" id="GO:1990362">
    <property type="term" value="F:butanol dehydrogenase (NAD+) activity"/>
    <property type="evidence" value="ECO:0007669"/>
    <property type="project" value="InterPro"/>
</dbReference>
<dbReference type="EC" id="1.1.1.-" evidence="4"/>
<dbReference type="GO" id="GO:0005829">
    <property type="term" value="C:cytosol"/>
    <property type="evidence" value="ECO:0007669"/>
    <property type="project" value="TreeGrafter"/>
</dbReference>
<dbReference type="Gene3D" id="1.20.1090.10">
    <property type="entry name" value="Dehydroquinate synthase-like - alpha domain"/>
    <property type="match status" value="1"/>
</dbReference>
<protein>
    <submittedName>
        <fullName evidence="4">NADH-dependent butanol dehydrogenase</fullName>
        <ecNumber evidence="4">1.1.1.-</ecNumber>
    </submittedName>
</protein>
<dbReference type="AlphaFoldDB" id="A0A380LQ51"/>
<dbReference type="PANTHER" id="PTHR43633:SF1">
    <property type="entry name" value="ALCOHOL DEHYDROGENASE YQHD"/>
    <property type="match status" value="1"/>
</dbReference>
<dbReference type="Pfam" id="PF25137">
    <property type="entry name" value="ADH_Fe_C"/>
    <property type="match status" value="1"/>
</dbReference>
<dbReference type="CDD" id="cd08187">
    <property type="entry name" value="BDH"/>
    <property type="match status" value="1"/>
</dbReference>
<evidence type="ECO:0000259" key="2">
    <source>
        <dbReference type="Pfam" id="PF00465"/>
    </source>
</evidence>
<feature type="domain" description="Fe-containing alcohol dehydrogenase-like C-terminal" evidence="3">
    <location>
        <begin position="189"/>
        <end position="385"/>
    </location>
</feature>
<organism evidence="4 5">
    <name type="scientific">Faecalicoccus pleomorphus</name>
    <dbReference type="NCBI Taxonomy" id="1323"/>
    <lineage>
        <taxon>Bacteria</taxon>
        <taxon>Bacillati</taxon>
        <taxon>Bacillota</taxon>
        <taxon>Erysipelotrichia</taxon>
        <taxon>Erysipelotrichales</taxon>
        <taxon>Erysipelotrichaceae</taxon>
        <taxon>Faecalicoccus</taxon>
    </lineage>
</organism>
<evidence type="ECO:0000256" key="1">
    <source>
        <dbReference type="ARBA" id="ARBA00023002"/>
    </source>
</evidence>
<dbReference type="GeneID" id="77462582"/>
<dbReference type="GO" id="GO:0046872">
    <property type="term" value="F:metal ion binding"/>
    <property type="evidence" value="ECO:0007669"/>
    <property type="project" value="InterPro"/>
</dbReference>
<evidence type="ECO:0000313" key="5">
    <source>
        <dbReference type="Proteomes" id="UP000255523"/>
    </source>
</evidence>
<dbReference type="Gene3D" id="3.40.50.1970">
    <property type="match status" value="1"/>
</dbReference>
<proteinExistence type="predicted"/>
<dbReference type="PANTHER" id="PTHR43633">
    <property type="entry name" value="ALCOHOL DEHYDROGENASE YQHD"/>
    <property type="match status" value="1"/>
</dbReference>
<accession>A0A380LQ51</accession>
<dbReference type="Proteomes" id="UP000255523">
    <property type="component" value="Unassembled WGS sequence"/>
</dbReference>
<reference evidence="4 5" key="1">
    <citation type="submission" date="2018-06" db="EMBL/GenBank/DDBJ databases">
        <authorList>
            <consortium name="Pathogen Informatics"/>
            <person name="Doyle S."/>
        </authorList>
    </citation>
    <scope>NUCLEOTIDE SEQUENCE [LARGE SCALE GENOMIC DNA]</scope>
    <source>
        <strain evidence="4 5">NCTC11087</strain>
    </source>
</reference>
<dbReference type="RefSeq" id="WP_022790227.1">
    <property type="nucleotide sequence ID" value="NZ_UHFX01000003.1"/>
</dbReference>
<name>A0A380LQ51_9FIRM</name>
<dbReference type="FunFam" id="3.40.50.1970:FF:000003">
    <property type="entry name" value="Alcohol dehydrogenase, iron-containing"/>
    <property type="match status" value="1"/>
</dbReference>
<evidence type="ECO:0000313" key="4">
    <source>
        <dbReference type="EMBL" id="SUO04710.1"/>
    </source>
</evidence>